<dbReference type="Proteomes" id="UP000681720">
    <property type="component" value="Unassembled WGS sequence"/>
</dbReference>
<organism evidence="2 3">
    <name type="scientific">Rotaria magnacalcarata</name>
    <dbReference type="NCBI Taxonomy" id="392030"/>
    <lineage>
        <taxon>Eukaryota</taxon>
        <taxon>Metazoa</taxon>
        <taxon>Spiralia</taxon>
        <taxon>Gnathifera</taxon>
        <taxon>Rotifera</taxon>
        <taxon>Eurotatoria</taxon>
        <taxon>Bdelloidea</taxon>
        <taxon>Philodinida</taxon>
        <taxon>Philodinidae</taxon>
        <taxon>Rotaria</taxon>
    </lineage>
</organism>
<evidence type="ECO:0000313" key="1">
    <source>
        <dbReference type="EMBL" id="CAF5003911.1"/>
    </source>
</evidence>
<dbReference type="EMBL" id="CAJOBH010207993">
    <property type="protein sequence ID" value="CAF5003911.1"/>
    <property type="molecule type" value="Genomic_DNA"/>
</dbReference>
<name>A0A8S3GE82_9BILA</name>
<comment type="caution">
    <text evidence="2">The sequence shown here is derived from an EMBL/GenBank/DDBJ whole genome shotgun (WGS) entry which is preliminary data.</text>
</comment>
<evidence type="ECO:0000313" key="2">
    <source>
        <dbReference type="EMBL" id="CAF5161124.1"/>
    </source>
</evidence>
<proteinExistence type="predicted"/>
<reference evidence="2" key="1">
    <citation type="submission" date="2021-02" db="EMBL/GenBank/DDBJ databases">
        <authorList>
            <person name="Nowell W R."/>
        </authorList>
    </citation>
    <scope>NUCLEOTIDE SEQUENCE</scope>
</reference>
<sequence>MRSPCVLPHTYLVPLELPVLKCNDQE</sequence>
<dbReference type="EMBL" id="CAJOBJ010300333">
    <property type="protein sequence ID" value="CAF5161124.1"/>
    <property type="molecule type" value="Genomic_DNA"/>
</dbReference>
<evidence type="ECO:0000313" key="3">
    <source>
        <dbReference type="Proteomes" id="UP000681720"/>
    </source>
</evidence>
<feature type="non-terminal residue" evidence="2">
    <location>
        <position position="26"/>
    </location>
</feature>
<dbReference type="AlphaFoldDB" id="A0A8S3GE82"/>
<protein>
    <submittedName>
        <fullName evidence="2">Uncharacterized protein</fullName>
    </submittedName>
</protein>
<dbReference type="Proteomes" id="UP000681967">
    <property type="component" value="Unassembled WGS sequence"/>
</dbReference>
<accession>A0A8S3GE82</accession>
<gene>
    <name evidence="1" type="ORF">BYL167_LOCUS55500</name>
    <name evidence="2" type="ORF">GIL414_LOCUS65799</name>
</gene>